<dbReference type="InterPro" id="IPR011006">
    <property type="entry name" value="CheY-like_superfamily"/>
</dbReference>
<dbReference type="Gene3D" id="3.40.50.2300">
    <property type="match status" value="1"/>
</dbReference>
<dbReference type="InterPro" id="IPR052048">
    <property type="entry name" value="ST_Response_Regulator"/>
</dbReference>
<dbReference type="Pfam" id="PF00072">
    <property type="entry name" value="Response_reg"/>
    <property type="match status" value="1"/>
</dbReference>
<comment type="caution">
    <text evidence="3">The sequence shown here is derived from an EMBL/GenBank/DDBJ whole genome shotgun (WGS) entry which is preliminary data.</text>
</comment>
<reference evidence="3 4" key="1">
    <citation type="submission" date="2019-04" db="EMBL/GenBank/DDBJ databases">
        <title>Geobacter ruber sp. nov., ferric-reducing bacteria isolated from paddy soil.</title>
        <authorList>
            <person name="Xu Z."/>
            <person name="Masuda Y."/>
            <person name="Itoh H."/>
            <person name="Senoo K."/>
        </authorList>
    </citation>
    <scope>NUCLEOTIDE SEQUENCE [LARGE SCALE GENOMIC DNA]</scope>
    <source>
        <strain evidence="3 4">Red88</strain>
    </source>
</reference>
<sequence length="137" mass="15023">MELKKCLVVDDDELGREIVAQYLENVPVVDTAVGGRDAVEKFQAAMTEGAPYELILLDIVMPDMDGITAGKEIRKLEKGLALPTDRQVKIVMLTALNTPQDVMQSMLAVQSSAYLVKPVEPEKVHKTISQLGLRISS</sequence>
<dbReference type="PROSITE" id="PS50110">
    <property type="entry name" value="RESPONSE_REGULATORY"/>
    <property type="match status" value="1"/>
</dbReference>
<protein>
    <submittedName>
        <fullName evidence="3">Response regulator</fullName>
    </submittedName>
</protein>
<proteinExistence type="predicted"/>
<dbReference type="InterPro" id="IPR001789">
    <property type="entry name" value="Sig_transdc_resp-reg_receiver"/>
</dbReference>
<name>A0A5A9XJJ8_9BACT</name>
<evidence type="ECO:0000313" key="3">
    <source>
        <dbReference type="EMBL" id="KAA0893266.1"/>
    </source>
</evidence>
<dbReference type="RefSeq" id="WP_149306583.1">
    <property type="nucleotide sequence ID" value="NZ_SRSD01000003.1"/>
</dbReference>
<dbReference type="PANTHER" id="PTHR43228:SF1">
    <property type="entry name" value="TWO-COMPONENT RESPONSE REGULATOR ARR22"/>
    <property type="match status" value="1"/>
</dbReference>
<evidence type="ECO:0000256" key="1">
    <source>
        <dbReference type="PROSITE-ProRule" id="PRU00169"/>
    </source>
</evidence>
<evidence type="ECO:0000313" key="4">
    <source>
        <dbReference type="Proteomes" id="UP000324298"/>
    </source>
</evidence>
<dbReference type="AlphaFoldDB" id="A0A5A9XJJ8"/>
<accession>A0A5A9XJJ8</accession>
<keyword evidence="1" id="KW-0597">Phosphoprotein</keyword>
<evidence type="ECO:0000259" key="2">
    <source>
        <dbReference type="PROSITE" id="PS50110"/>
    </source>
</evidence>
<dbReference type="CDD" id="cd17546">
    <property type="entry name" value="REC_hyHK_CKI1_RcsC-like"/>
    <property type="match status" value="1"/>
</dbReference>
<dbReference type="SMART" id="SM00448">
    <property type="entry name" value="REC"/>
    <property type="match status" value="1"/>
</dbReference>
<feature type="domain" description="Response regulatory" evidence="2">
    <location>
        <begin position="5"/>
        <end position="132"/>
    </location>
</feature>
<dbReference type="OrthoDB" id="9790466at2"/>
<dbReference type="PANTHER" id="PTHR43228">
    <property type="entry name" value="TWO-COMPONENT RESPONSE REGULATOR"/>
    <property type="match status" value="1"/>
</dbReference>
<keyword evidence="4" id="KW-1185">Reference proteome</keyword>
<dbReference type="Proteomes" id="UP000324298">
    <property type="component" value="Unassembled WGS sequence"/>
</dbReference>
<dbReference type="GO" id="GO:0000160">
    <property type="term" value="P:phosphorelay signal transduction system"/>
    <property type="evidence" value="ECO:0007669"/>
    <property type="project" value="InterPro"/>
</dbReference>
<dbReference type="EMBL" id="SRSD01000003">
    <property type="protein sequence ID" value="KAA0893266.1"/>
    <property type="molecule type" value="Genomic_DNA"/>
</dbReference>
<dbReference type="SUPFAM" id="SSF52172">
    <property type="entry name" value="CheY-like"/>
    <property type="match status" value="1"/>
</dbReference>
<feature type="modified residue" description="4-aspartylphosphate" evidence="1">
    <location>
        <position position="58"/>
    </location>
</feature>
<organism evidence="3 4">
    <name type="scientific">Oryzomonas rubra</name>
    <dbReference type="NCBI Taxonomy" id="2509454"/>
    <lineage>
        <taxon>Bacteria</taxon>
        <taxon>Pseudomonadati</taxon>
        <taxon>Thermodesulfobacteriota</taxon>
        <taxon>Desulfuromonadia</taxon>
        <taxon>Geobacterales</taxon>
        <taxon>Geobacteraceae</taxon>
        <taxon>Oryzomonas</taxon>
    </lineage>
</organism>
<gene>
    <name evidence="3" type="ORF">ET418_05475</name>
</gene>